<dbReference type="Pfam" id="PF11154">
    <property type="entry name" value="DUF2934"/>
    <property type="match status" value="1"/>
</dbReference>
<feature type="region of interest" description="Disordered" evidence="1">
    <location>
        <begin position="41"/>
        <end position="119"/>
    </location>
</feature>
<gene>
    <name evidence="2" type="ORF">ABK249_19750</name>
</gene>
<dbReference type="EMBL" id="JBEAAL010000016">
    <property type="protein sequence ID" value="MEQ1407170.1"/>
    <property type="molecule type" value="Genomic_DNA"/>
</dbReference>
<protein>
    <submittedName>
        <fullName evidence="2">DUF2934 domain-containing protein</fullName>
    </submittedName>
</protein>
<evidence type="ECO:0000313" key="3">
    <source>
        <dbReference type="Proteomes" id="UP001496627"/>
    </source>
</evidence>
<dbReference type="InterPro" id="IPR021327">
    <property type="entry name" value="DUF2934"/>
</dbReference>
<keyword evidence="3" id="KW-1185">Reference proteome</keyword>
<feature type="compositionally biased region" description="Basic residues" evidence="1">
    <location>
        <begin position="110"/>
        <end position="119"/>
    </location>
</feature>
<dbReference type="Proteomes" id="UP001496627">
    <property type="component" value="Unassembled WGS sequence"/>
</dbReference>
<accession>A0ABV0M5Q1</accession>
<reference evidence="2 3" key="1">
    <citation type="submission" date="2024-05" db="EMBL/GenBank/DDBJ databases">
        <title>Neorhizobium sp. Rsf11, a plant growth promoting and heavy metal resistant PAH-degrader.</title>
        <authorList>
            <person name="Golubev S.N."/>
            <person name="Muratova A.Y."/>
            <person name="Markelova M.I."/>
        </authorList>
    </citation>
    <scope>NUCLEOTIDE SEQUENCE [LARGE SCALE GENOMIC DNA]</scope>
    <source>
        <strain evidence="2 3">Rsf11</strain>
    </source>
</reference>
<evidence type="ECO:0000256" key="1">
    <source>
        <dbReference type="SAM" id="MobiDB-lite"/>
    </source>
</evidence>
<feature type="compositionally biased region" description="Low complexity" evidence="1">
    <location>
        <begin position="59"/>
        <end position="104"/>
    </location>
</feature>
<name>A0ABV0M5Q1_9HYPH</name>
<proteinExistence type="predicted"/>
<organism evidence="2 3">
    <name type="scientific">Neorhizobium phenanthreniclasticum</name>
    <dbReference type="NCBI Taxonomy" id="3157917"/>
    <lineage>
        <taxon>Bacteria</taxon>
        <taxon>Pseudomonadati</taxon>
        <taxon>Pseudomonadota</taxon>
        <taxon>Alphaproteobacteria</taxon>
        <taxon>Hyphomicrobiales</taxon>
        <taxon>Rhizobiaceae</taxon>
        <taxon>Rhizobium/Agrobacterium group</taxon>
        <taxon>Neorhizobium</taxon>
    </lineage>
</organism>
<dbReference type="RefSeq" id="WP_037154741.1">
    <property type="nucleotide sequence ID" value="NZ_JBEAAL010000016.1"/>
</dbReference>
<comment type="caution">
    <text evidence="2">The sequence shown here is derived from an EMBL/GenBank/DDBJ whole genome shotgun (WGS) entry which is preliminary data.</text>
</comment>
<sequence length="119" mass="12683">MAESEEDWIKRRAYALWEEEGYPSGKDREHWERAKLEHATLKPTASNTPPMASPRKKAAAVVKAPKAAAPKAPKTVTKTAPSKPASTGTAAKTTSKTPAAIPAAVEPAKKRSKKVPAGQ</sequence>
<evidence type="ECO:0000313" key="2">
    <source>
        <dbReference type="EMBL" id="MEQ1407170.1"/>
    </source>
</evidence>